<dbReference type="PROSITE" id="PS51257">
    <property type="entry name" value="PROKAR_LIPOPROTEIN"/>
    <property type="match status" value="1"/>
</dbReference>
<evidence type="ECO:0000259" key="1">
    <source>
        <dbReference type="PROSITE" id="PS51724"/>
    </source>
</evidence>
<evidence type="ECO:0000313" key="2">
    <source>
        <dbReference type="EMBL" id="QXH33179.1"/>
    </source>
</evidence>
<proteinExistence type="predicted"/>
<accession>A0ABX8M254</accession>
<sequence length="189" mass="20666">MRNLAVVMAVLALAGCDNEVEGVHKQVAEHLHNPKTAKFANVRFDTQGSICGQVRGKDDSGQYEPYRSYVAIKHDGRYEILIDQTGNNLRIREVCGGAELQRRADELAEQPAPQGWDVEVIQGPNMGALSDMTARLIEKGIPSSVEYREGKPVVLMGPFPSKAEAEARKAEVMGKLGTDSIVIQHGAKR</sequence>
<dbReference type="PROSITE" id="PS51724">
    <property type="entry name" value="SPOR"/>
    <property type="match status" value="1"/>
</dbReference>
<feature type="domain" description="SPOR" evidence="1">
    <location>
        <begin position="110"/>
        <end position="185"/>
    </location>
</feature>
<dbReference type="Pfam" id="PF05036">
    <property type="entry name" value="SPOR"/>
    <property type="match status" value="1"/>
</dbReference>
<evidence type="ECO:0000313" key="3">
    <source>
        <dbReference type="Proteomes" id="UP001047646"/>
    </source>
</evidence>
<dbReference type="Proteomes" id="UP001047646">
    <property type="component" value="Chromosome"/>
</dbReference>
<dbReference type="InterPro" id="IPR007730">
    <property type="entry name" value="SPOR-like_dom"/>
</dbReference>
<dbReference type="EMBL" id="CP077073">
    <property type="protein sequence ID" value="QXH33179.1"/>
    <property type="molecule type" value="Genomic_DNA"/>
</dbReference>
<dbReference type="RefSeq" id="WP_217847571.1">
    <property type="nucleotide sequence ID" value="NZ_CP077073.1"/>
</dbReference>
<gene>
    <name evidence="2" type="ORF">KSS95_13380</name>
</gene>
<protein>
    <submittedName>
        <fullName evidence="2">SPOR domain-containing protein</fullName>
    </submittedName>
</protein>
<reference evidence="2" key="1">
    <citation type="journal article" date="2021" name="Microorganisms">
        <title>The Ever-Expanding Pseudomonas Genus: Description of 43 New Species and Partition of the Pseudomonas putida Group.</title>
        <authorList>
            <person name="Girard L."/>
            <person name="Lood C."/>
            <person name="Hofte M."/>
            <person name="Vandamme P."/>
            <person name="Rokni-Zadeh H."/>
            <person name="van Noort V."/>
            <person name="Lavigne R."/>
            <person name="De Mot R."/>
        </authorList>
    </citation>
    <scope>NUCLEOTIDE SEQUENCE</scope>
    <source>
        <strain evidence="2">COW39</strain>
    </source>
</reference>
<keyword evidence="3" id="KW-1185">Reference proteome</keyword>
<name>A0ABX8M254_9PSED</name>
<organism evidence="2 3">
    <name type="scientific">Pseudomonas muyukensis</name>
    <dbReference type="NCBI Taxonomy" id="2842357"/>
    <lineage>
        <taxon>Bacteria</taxon>
        <taxon>Pseudomonadati</taxon>
        <taxon>Pseudomonadota</taxon>
        <taxon>Gammaproteobacteria</taxon>
        <taxon>Pseudomonadales</taxon>
        <taxon>Pseudomonadaceae</taxon>
        <taxon>Pseudomonas</taxon>
    </lineage>
</organism>